<name>A0A8X8ICD1_9BACT</name>
<protein>
    <recommendedName>
        <fullName evidence="4">DMT family protein</fullName>
    </recommendedName>
</protein>
<dbReference type="PANTHER" id="PTHR38482">
    <property type="entry name" value="DMT FAMILY PROTEIN"/>
    <property type="match status" value="1"/>
</dbReference>
<dbReference type="InterPro" id="IPR007437">
    <property type="entry name" value="DUF486"/>
</dbReference>
<feature type="transmembrane region" description="Helical" evidence="1">
    <location>
        <begin position="5"/>
        <end position="22"/>
    </location>
</feature>
<gene>
    <name evidence="2" type="ORF">SAMN05444410_10147</name>
</gene>
<dbReference type="Pfam" id="PF04342">
    <property type="entry name" value="DMT_6"/>
    <property type="match status" value="1"/>
</dbReference>
<evidence type="ECO:0000256" key="1">
    <source>
        <dbReference type="SAM" id="Phobius"/>
    </source>
</evidence>
<keyword evidence="1" id="KW-1133">Transmembrane helix</keyword>
<keyword evidence="1" id="KW-0812">Transmembrane</keyword>
<evidence type="ECO:0008006" key="4">
    <source>
        <dbReference type="Google" id="ProtNLM"/>
    </source>
</evidence>
<proteinExistence type="predicted"/>
<dbReference type="PIRSF" id="PIRSF021239">
    <property type="entry name" value="UCP021239"/>
    <property type="match status" value="1"/>
</dbReference>
<comment type="caution">
    <text evidence="2">The sequence shown here is derived from an EMBL/GenBank/DDBJ whole genome shotgun (WGS) entry which is preliminary data.</text>
</comment>
<feature type="transmembrane region" description="Helical" evidence="1">
    <location>
        <begin position="28"/>
        <end position="47"/>
    </location>
</feature>
<dbReference type="AlphaFoldDB" id="A0A8X8ICD1"/>
<keyword evidence="3" id="KW-1185">Reference proteome</keyword>
<feature type="transmembrane region" description="Helical" evidence="1">
    <location>
        <begin position="91"/>
        <end position="108"/>
    </location>
</feature>
<feature type="transmembrane region" description="Helical" evidence="1">
    <location>
        <begin position="67"/>
        <end position="85"/>
    </location>
</feature>
<dbReference type="PANTHER" id="PTHR38482:SF1">
    <property type="entry name" value="DMT FAMILY PROTEIN"/>
    <property type="match status" value="1"/>
</dbReference>
<evidence type="ECO:0000313" key="2">
    <source>
        <dbReference type="EMBL" id="SDW02601.1"/>
    </source>
</evidence>
<keyword evidence="1" id="KW-0472">Membrane</keyword>
<sequence>MLKTISLLIISNIFMTFAWYGLLEKKELSLWKAILLSWGIAFFEYCFMIPANRAGFQNGFGGFQLKITQEIITLVIFSVFAVWYLKEPFETKYLISFLLILGAAYFAFKK</sequence>
<reference evidence="2 3" key="1">
    <citation type="submission" date="2016-10" db="EMBL/GenBank/DDBJ databases">
        <authorList>
            <person name="Varghese N."/>
            <person name="Submissions S."/>
        </authorList>
    </citation>
    <scope>NUCLEOTIDE SEQUENCE [LARGE SCALE GENOMIC DNA]</scope>
    <source>
        <strain evidence="2 3">DSM 25353</strain>
    </source>
</reference>
<dbReference type="RefSeq" id="WP_257574594.1">
    <property type="nucleotide sequence ID" value="NZ_FNNO01000001.1"/>
</dbReference>
<accession>A0A8X8ICD1</accession>
<organism evidence="2 3">
    <name type="scientific">Hydrobacter penzbergensis</name>
    <dbReference type="NCBI Taxonomy" id="1235997"/>
    <lineage>
        <taxon>Bacteria</taxon>
        <taxon>Pseudomonadati</taxon>
        <taxon>Bacteroidota</taxon>
        <taxon>Chitinophagia</taxon>
        <taxon>Chitinophagales</taxon>
        <taxon>Chitinophagaceae</taxon>
        <taxon>Hydrobacter</taxon>
    </lineage>
</organism>
<evidence type="ECO:0000313" key="3">
    <source>
        <dbReference type="Proteomes" id="UP000198711"/>
    </source>
</evidence>
<dbReference type="EMBL" id="FNNO01000001">
    <property type="protein sequence ID" value="SDW02601.1"/>
    <property type="molecule type" value="Genomic_DNA"/>
</dbReference>
<dbReference type="Proteomes" id="UP000198711">
    <property type="component" value="Unassembled WGS sequence"/>
</dbReference>